<proteinExistence type="predicted"/>
<keyword evidence="2 5" id="KW-0812">Transmembrane</keyword>
<evidence type="ECO:0000256" key="2">
    <source>
        <dbReference type="ARBA" id="ARBA00022692"/>
    </source>
</evidence>
<dbReference type="EMBL" id="JAAYYV010000316">
    <property type="protein sequence ID" value="NLF55051.1"/>
    <property type="molecule type" value="Genomic_DNA"/>
</dbReference>
<keyword evidence="3 5" id="KW-1133">Transmembrane helix</keyword>
<dbReference type="GO" id="GO:0016020">
    <property type="term" value="C:membrane"/>
    <property type="evidence" value="ECO:0007669"/>
    <property type="project" value="UniProtKB-SubCell"/>
</dbReference>
<evidence type="ECO:0000313" key="8">
    <source>
        <dbReference type="Proteomes" id="UP000536534"/>
    </source>
</evidence>
<evidence type="ECO:0000256" key="3">
    <source>
        <dbReference type="ARBA" id="ARBA00022989"/>
    </source>
</evidence>
<evidence type="ECO:0000256" key="1">
    <source>
        <dbReference type="ARBA" id="ARBA00004141"/>
    </source>
</evidence>
<dbReference type="RefSeq" id="WP_068805836.1">
    <property type="nucleotide sequence ID" value="NZ_MBFM01000002.1"/>
</dbReference>
<accession>A0A7X7LX61</accession>
<protein>
    <submittedName>
        <fullName evidence="7">YIP1 family protein</fullName>
    </submittedName>
</protein>
<feature type="transmembrane region" description="Helical" evidence="5">
    <location>
        <begin position="131"/>
        <end position="150"/>
    </location>
</feature>
<feature type="transmembrane region" description="Helical" evidence="5">
    <location>
        <begin position="31"/>
        <end position="51"/>
    </location>
</feature>
<feature type="domain" description="Yip1" evidence="6">
    <location>
        <begin position="14"/>
        <end position="182"/>
    </location>
</feature>
<evidence type="ECO:0000259" key="6">
    <source>
        <dbReference type="Pfam" id="PF04893"/>
    </source>
</evidence>
<comment type="caution">
    <text evidence="7">The sequence shown here is derived from an EMBL/GenBank/DDBJ whole genome shotgun (WGS) entry which is preliminary data.</text>
</comment>
<dbReference type="AlphaFoldDB" id="A0A7X7LX61"/>
<keyword evidence="4 5" id="KW-0472">Membrane</keyword>
<evidence type="ECO:0000313" key="7">
    <source>
        <dbReference type="EMBL" id="NLF55051.1"/>
    </source>
</evidence>
<gene>
    <name evidence="7" type="ORF">GX576_11770</name>
</gene>
<evidence type="ECO:0000256" key="4">
    <source>
        <dbReference type="ARBA" id="ARBA00023136"/>
    </source>
</evidence>
<organism evidence="7 8">
    <name type="scientific">Thauera phenolivorans</name>
    <dbReference type="NCBI Taxonomy" id="1792543"/>
    <lineage>
        <taxon>Bacteria</taxon>
        <taxon>Pseudomonadati</taxon>
        <taxon>Pseudomonadota</taxon>
        <taxon>Betaproteobacteria</taxon>
        <taxon>Rhodocyclales</taxon>
        <taxon>Zoogloeaceae</taxon>
        <taxon>Thauera</taxon>
    </lineage>
</organism>
<reference evidence="7 8" key="1">
    <citation type="journal article" date="2020" name="Biotechnol. Biofuels">
        <title>New insights from the biogas microbiome by comprehensive genome-resolved metagenomics of nearly 1600 species originating from multiple anaerobic digesters.</title>
        <authorList>
            <person name="Campanaro S."/>
            <person name="Treu L."/>
            <person name="Rodriguez-R L.M."/>
            <person name="Kovalovszki A."/>
            <person name="Ziels R.M."/>
            <person name="Maus I."/>
            <person name="Zhu X."/>
            <person name="Kougias P.G."/>
            <person name="Basile A."/>
            <person name="Luo G."/>
            <person name="Schluter A."/>
            <person name="Konstantinidis K.T."/>
            <person name="Angelidaki I."/>
        </authorList>
    </citation>
    <scope>NUCLEOTIDE SEQUENCE [LARGE SCALE GENOMIC DNA]</scope>
    <source>
        <strain evidence="7">AS06rmzACSIP_256</strain>
    </source>
</reference>
<sequence>MTLQNLPKMFYSYSEGWPDLMRMHPSVMRMLTFYVLPMSLIPAAMFVYSIFVTPGAVFPEVVPAFSGGEAATLFVAFVAVQLLMVALMASIIQQMGNVAGAQPSYHDAFMLAAVAPTPLWLGALVLFIPSMWAAITAMAVAWVGSAALIYHGVEPLFNLQGHDRARLMGSFVLAAGVVAWCALMVVLALMMSMIIGLR</sequence>
<feature type="transmembrane region" description="Helical" evidence="5">
    <location>
        <begin position="171"/>
        <end position="195"/>
    </location>
</feature>
<evidence type="ECO:0000256" key="5">
    <source>
        <dbReference type="SAM" id="Phobius"/>
    </source>
</evidence>
<feature type="transmembrane region" description="Helical" evidence="5">
    <location>
        <begin position="71"/>
        <end position="92"/>
    </location>
</feature>
<dbReference type="Pfam" id="PF04893">
    <property type="entry name" value="Yip1"/>
    <property type="match status" value="1"/>
</dbReference>
<feature type="transmembrane region" description="Helical" evidence="5">
    <location>
        <begin position="104"/>
        <end position="125"/>
    </location>
</feature>
<comment type="subcellular location">
    <subcellularLocation>
        <location evidence="1">Membrane</location>
        <topology evidence="1">Multi-pass membrane protein</topology>
    </subcellularLocation>
</comment>
<dbReference type="Proteomes" id="UP000536534">
    <property type="component" value="Unassembled WGS sequence"/>
</dbReference>
<dbReference type="OrthoDB" id="8526565at2"/>
<name>A0A7X7LX61_9RHOO</name>
<dbReference type="InterPro" id="IPR006977">
    <property type="entry name" value="Yip1_dom"/>
</dbReference>